<dbReference type="RefSeq" id="WP_169162376.1">
    <property type="nucleotide sequence ID" value="NZ_JABBFW010000018.1"/>
</dbReference>
<keyword evidence="1" id="KW-0812">Transmembrane</keyword>
<dbReference type="AlphaFoldDB" id="A0A848FH14"/>
<keyword evidence="1" id="KW-1133">Transmembrane helix</keyword>
<name>A0A848FH14_9BURK</name>
<dbReference type="Proteomes" id="UP000574067">
    <property type="component" value="Unassembled WGS sequence"/>
</dbReference>
<feature type="transmembrane region" description="Helical" evidence="1">
    <location>
        <begin position="195"/>
        <end position="214"/>
    </location>
</feature>
<evidence type="ECO:0000313" key="2">
    <source>
        <dbReference type="EMBL" id="NML17480.1"/>
    </source>
</evidence>
<organism evidence="2 3">
    <name type="scientific">Azohydromonas caseinilytica</name>
    <dbReference type="NCBI Taxonomy" id="2728836"/>
    <lineage>
        <taxon>Bacteria</taxon>
        <taxon>Pseudomonadati</taxon>
        <taxon>Pseudomonadota</taxon>
        <taxon>Betaproteobacteria</taxon>
        <taxon>Burkholderiales</taxon>
        <taxon>Sphaerotilaceae</taxon>
        <taxon>Azohydromonas</taxon>
    </lineage>
</organism>
<gene>
    <name evidence="2" type="ORF">HHL10_21150</name>
</gene>
<accession>A0A848FH14</accession>
<keyword evidence="3" id="KW-1185">Reference proteome</keyword>
<dbReference type="SUPFAM" id="SSF81324">
    <property type="entry name" value="Voltage-gated potassium channels"/>
    <property type="match status" value="1"/>
</dbReference>
<comment type="caution">
    <text evidence="2">The sequence shown here is derived from an EMBL/GenBank/DDBJ whole genome shotgun (WGS) entry which is preliminary data.</text>
</comment>
<reference evidence="2 3" key="1">
    <citation type="submission" date="2020-04" db="EMBL/GenBank/DDBJ databases">
        <title>Azohydromonas sp. isolated from soil.</title>
        <authorList>
            <person name="Dahal R.H."/>
        </authorList>
    </citation>
    <scope>NUCLEOTIDE SEQUENCE [LARGE SCALE GENOMIC DNA]</scope>
    <source>
        <strain evidence="2 3">G-1-1-14</strain>
    </source>
</reference>
<feature type="transmembrane region" description="Helical" evidence="1">
    <location>
        <begin position="62"/>
        <end position="81"/>
    </location>
</feature>
<proteinExistence type="predicted"/>
<evidence type="ECO:0000256" key="1">
    <source>
        <dbReference type="SAM" id="Phobius"/>
    </source>
</evidence>
<feature type="transmembrane region" description="Helical" evidence="1">
    <location>
        <begin position="121"/>
        <end position="144"/>
    </location>
</feature>
<dbReference type="GO" id="GO:0034220">
    <property type="term" value="P:monoatomic ion transmembrane transport"/>
    <property type="evidence" value="ECO:0007669"/>
    <property type="project" value="UniProtKB-KW"/>
</dbReference>
<keyword evidence="2" id="KW-0406">Ion transport</keyword>
<feature type="transmembrane region" description="Helical" evidence="1">
    <location>
        <begin position="12"/>
        <end position="30"/>
    </location>
</feature>
<keyword evidence="1" id="KW-0472">Membrane</keyword>
<sequence length="218" mass="24076">MKRFLVRTRRHPSAILLIVQILGVLLGPFIENTRYSHAIFNIFGIFVLIVTTNMVRRTPGWTGVSILIAFPVIVLSILQMTGDMPHLLPWSSGLEAIFYFYAAGSLIAYMMEDYRTTTDELYAAAATFTLFVWAFTHLFVLAQALQPGAFSTDPAAVPKTWSELNHLSFALLSSTGMGNVVAVSAHARAIASVEMMTGLMYLATVVARLIGFTIQPRK</sequence>
<protein>
    <submittedName>
        <fullName evidence="2">Two pore domain potassium channel family protein</fullName>
    </submittedName>
</protein>
<feature type="transmembrane region" description="Helical" evidence="1">
    <location>
        <begin position="87"/>
        <end position="109"/>
    </location>
</feature>
<keyword evidence="2" id="KW-0407">Ion channel</keyword>
<feature type="transmembrane region" description="Helical" evidence="1">
    <location>
        <begin position="36"/>
        <end position="55"/>
    </location>
</feature>
<keyword evidence="2" id="KW-0813">Transport</keyword>
<dbReference type="EMBL" id="JABBFW010000018">
    <property type="protein sequence ID" value="NML17480.1"/>
    <property type="molecule type" value="Genomic_DNA"/>
</dbReference>
<evidence type="ECO:0000313" key="3">
    <source>
        <dbReference type="Proteomes" id="UP000574067"/>
    </source>
</evidence>
<dbReference type="Gene3D" id="1.10.287.70">
    <property type="match status" value="1"/>
</dbReference>